<keyword evidence="1" id="KW-0227">DNA damage</keyword>
<evidence type="ECO:0000256" key="1">
    <source>
        <dbReference type="ARBA" id="ARBA00022763"/>
    </source>
</evidence>
<evidence type="ECO:0000313" key="3">
    <source>
        <dbReference type="EMBL" id="RZS53515.1"/>
    </source>
</evidence>
<dbReference type="RefSeq" id="WP_185740098.1">
    <property type="nucleotide sequence ID" value="NZ_SGWW01000006.1"/>
</dbReference>
<dbReference type="GO" id="GO:0003824">
    <property type="term" value="F:catalytic activity"/>
    <property type="evidence" value="ECO:0007669"/>
    <property type="project" value="InterPro"/>
</dbReference>
<dbReference type="InterPro" id="IPR036388">
    <property type="entry name" value="WH-like_DNA-bd_sf"/>
</dbReference>
<dbReference type="InterPro" id="IPR036217">
    <property type="entry name" value="MethylDNA_cys_MeTrfase_DNAb"/>
</dbReference>
<keyword evidence="4" id="KW-1185">Reference proteome</keyword>
<dbReference type="GO" id="GO:0006281">
    <property type="term" value="P:DNA repair"/>
    <property type="evidence" value="ECO:0007669"/>
    <property type="project" value="InterPro"/>
</dbReference>
<gene>
    <name evidence="3" type="ORF">EV141_2465</name>
</gene>
<dbReference type="InterPro" id="IPR014048">
    <property type="entry name" value="MethylDNA_cys_MeTrfase_DNA-bd"/>
</dbReference>
<evidence type="ECO:0000259" key="2">
    <source>
        <dbReference type="Pfam" id="PF01035"/>
    </source>
</evidence>
<comment type="caution">
    <text evidence="3">The sequence shown here is derived from an EMBL/GenBank/DDBJ whole genome shotgun (WGS) entry which is preliminary data.</text>
</comment>
<dbReference type="CDD" id="cd06445">
    <property type="entry name" value="ATase"/>
    <property type="match status" value="1"/>
</dbReference>
<dbReference type="PANTHER" id="PTHR42942:SF1">
    <property type="entry name" value="ALKYLTRANSFERASE-LIKE PROTEIN 1"/>
    <property type="match status" value="1"/>
</dbReference>
<dbReference type="Pfam" id="PF01035">
    <property type="entry name" value="DNA_binding_1"/>
    <property type="match status" value="1"/>
</dbReference>
<dbReference type="InterPro" id="IPR052520">
    <property type="entry name" value="ATL_DNA_repair"/>
</dbReference>
<sequence>MNAHPAERADEAPLDFAGAVLTIVELIPPARVMSYGDVAATLGSRGARAVGRVMAEHGGSVAWWRVIRADGRPPAGHEADAVAEYRREGTPLTAASAHAGADPLDVRVDLSRARWEPDLD</sequence>
<protein>
    <submittedName>
        <fullName evidence="3">O(6)-alkylguanine repair protein YbaZ</fullName>
    </submittedName>
</protein>
<feature type="domain" description="Methylated-DNA-[protein]-cysteine S-methyltransferase DNA binding" evidence="2">
    <location>
        <begin position="16"/>
        <end position="73"/>
    </location>
</feature>
<dbReference type="AlphaFoldDB" id="A0A4Q7LG86"/>
<organism evidence="3 4">
    <name type="scientific">Microcella putealis</name>
    <dbReference type="NCBI Taxonomy" id="337005"/>
    <lineage>
        <taxon>Bacteria</taxon>
        <taxon>Bacillati</taxon>
        <taxon>Actinomycetota</taxon>
        <taxon>Actinomycetes</taxon>
        <taxon>Micrococcales</taxon>
        <taxon>Microbacteriaceae</taxon>
        <taxon>Microcella</taxon>
    </lineage>
</organism>
<evidence type="ECO:0000313" key="4">
    <source>
        <dbReference type="Proteomes" id="UP000293519"/>
    </source>
</evidence>
<reference evidence="3 4" key="1">
    <citation type="journal article" date="2015" name="Stand. Genomic Sci.">
        <title>Genomic Encyclopedia of Bacterial and Archaeal Type Strains, Phase III: the genomes of soil and plant-associated and newly described type strains.</title>
        <authorList>
            <person name="Whitman W.B."/>
            <person name="Woyke T."/>
            <person name="Klenk H.P."/>
            <person name="Zhou Y."/>
            <person name="Lilburn T.G."/>
            <person name="Beck B.J."/>
            <person name="De Vos P."/>
            <person name="Vandamme P."/>
            <person name="Eisen J.A."/>
            <person name="Garrity G."/>
            <person name="Hugenholtz P."/>
            <person name="Kyrpides N.C."/>
        </authorList>
    </citation>
    <scope>NUCLEOTIDE SEQUENCE [LARGE SCALE GENOMIC DNA]</scope>
    <source>
        <strain evidence="3 4">CV2</strain>
    </source>
</reference>
<proteinExistence type="predicted"/>
<dbReference type="Gene3D" id="1.10.10.10">
    <property type="entry name" value="Winged helix-like DNA-binding domain superfamily/Winged helix DNA-binding domain"/>
    <property type="match status" value="1"/>
</dbReference>
<name>A0A4Q7LG86_9MICO</name>
<dbReference type="EMBL" id="SGWW01000006">
    <property type="protein sequence ID" value="RZS53515.1"/>
    <property type="molecule type" value="Genomic_DNA"/>
</dbReference>
<dbReference type="Proteomes" id="UP000293519">
    <property type="component" value="Unassembled WGS sequence"/>
</dbReference>
<dbReference type="PANTHER" id="PTHR42942">
    <property type="entry name" value="6-O-METHYLGUANINE DNA METHYLTRANSFERASE"/>
    <property type="match status" value="1"/>
</dbReference>
<accession>A0A4Q7LG86</accession>
<dbReference type="SUPFAM" id="SSF46767">
    <property type="entry name" value="Methylated DNA-protein cysteine methyltransferase, C-terminal domain"/>
    <property type="match status" value="1"/>
</dbReference>